<evidence type="ECO:0000313" key="18">
    <source>
        <dbReference type="Proteomes" id="UP000289340"/>
    </source>
</evidence>
<keyword evidence="5" id="KW-0433">Leucine-rich repeat</keyword>
<dbReference type="InterPro" id="IPR003591">
    <property type="entry name" value="Leu-rich_rpt_typical-subtyp"/>
</dbReference>
<feature type="domain" description="CCHC-type" evidence="15">
    <location>
        <begin position="1108"/>
        <end position="1122"/>
    </location>
</feature>
<dbReference type="CDD" id="cd09272">
    <property type="entry name" value="RNase_HI_RT_Ty1"/>
    <property type="match status" value="1"/>
</dbReference>
<evidence type="ECO:0000259" key="16">
    <source>
        <dbReference type="PROSITE" id="PS50994"/>
    </source>
</evidence>
<organism evidence="17 18">
    <name type="scientific">Glycine soja</name>
    <name type="common">Wild soybean</name>
    <dbReference type="NCBI Taxonomy" id="3848"/>
    <lineage>
        <taxon>Eukaryota</taxon>
        <taxon>Viridiplantae</taxon>
        <taxon>Streptophyta</taxon>
        <taxon>Embryophyta</taxon>
        <taxon>Tracheophyta</taxon>
        <taxon>Spermatophyta</taxon>
        <taxon>Magnoliopsida</taxon>
        <taxon>eudicotyledons</taxon>
        <taxon>Gunneridae</taxon>
        <taxon>Pentapetalae</taxon>
        <taxon>rosids</taxon>
        <taxon>fabids</taxon>
        <taxon>Fabales</taxon>
        <taxon>Fabaceae</taxon>
        <taxon>Papilionoideae</taxon>
        <taxon>50 kb inversion clade</taxon>
        <taxon>NPAAA clade</taxon>
        <taxon>indigoferoid/millettioid clade</taxon>
        <taxon>Phaseoleae</taxon>
        <taxon>Glycine</taxon>
        <taxon>Glycine subgen. Soja</taxon>
    </lineage>
</organism>
<dbReference type="SMART" id="SM00343">
    <property type="entry name" value="ZnF_C2HC"/>
    <property type="match status" value="1"/>
</dbReference>
<dbReference type="SMART" id="SM00365">
    <property type="entry name" value="LRR_SD22"/>
    <property type="match status" value="8"/>
</dbReference>
<evidence type="ECO:0000256" key="10">
    <source>
        <dbReference type="ARBA" id="ARBA00023136"/>
    </source>
</evidence>
<protein>
    <submittedName>
        <fullName evidence="17">Retrovirus-related Pol polyprotein from transposon TNT 1-94</fullName>
        <ecNumber evidence="17">2.7.7.7</ecNumber>
    </submittedName>
</protein>
<dbReference type="PANTHER" id="PTHR48062:SF21">
    <property type="entry name" value="RECEPTOR-LIKE PROTEIN 12"/>
    <property type="match status" value="1"/>
</dbReference>
<dbReference type="InterPro" id="IPR025724">
    <property type="entry name" value="GAG-pre-integrase_dom"/>
</dbReference>
<dbReference type="Pfam" id="PF07727">
    <property type="entry name" value="RVT_2"/>
    <property type="match status" value="1"/>
</dbReference>
<evidence type="ECO:0000256" key="5">
    <source>
        <dbReference type="ARBA" id="ARBA00022614"/>
    </source>
</evidence>
<keyword evidence="8" id="KW-0378">Hydrolase</keyword>
<evidence type="ECO:0000256" key="1">
    <source>
        <dbReference type="ARBA" id="ARBA00004167"/>
    </source>
</evidence>
<dbReference type="PRINTS" id="PR00019">
    <property type="entry name" value="LEURICHRPT"/>
</dbReference>
<keyword evidence="7" id="KW-0677">Repeat</keyword>
<dbReference type="InterPro" id="IPR057670">
    <property type="entry name" value="SH3_retrovirus"/>
</dbReference>
<dbReference type="FunFam" id="3.80.10.10:FF:000213">
    <property type="entry name" value="Tyrosine-sulfated glycopeptide receptor 1"/>
    <property type="match status" value="1"/>
</dbReference>
<dbReference type="SUPFAM" id="SSF56672">
    <property type="entry name" value="DNA/RNA polymerases"/>
    <property type="match status" value="1"/>
</dbReference>
<keyword evidence="12" id="KW-0862">Zinc</keyword>
<feature type="chain" id="PRO_5019441547" evidence="14">
    <location>
        <begin position="27"/>
        <end position="2126"/>
    </location>
</feature>
<dbReference type="SUPFAM" id="SSF53098">
    <property type="entry name" value="Ribonuclease H-like"/>
    <property type="match status" value="1"/>
</dbReference>
<name>A0A445M280_GLYSO</name>
<dbReference type="InterPro" id="IPR001878">
    <property type="entry name" value="Znf_CCHC"/>
</dbReference>
<feature type="signal peptide" evidence="14">
    <location>
        <begin position="1"/>
        <end position="26"/>
    </location>
</feature>
<dbReference type="Proteomes" id="UP000289340">
    <property type="component" value="Chromosome 1"/>
</dbReference>
<dbReference type="InterPro" id="IPR032675">
    <property type="entry name" value="LRR_dom_sf"/>
</dbReference>
<evidence type="ECO:0000256" key="14">
    <source>
        <dbReference type="SAM" id="SignalP"/>
    </source>
</evidence>
<evidence type="ECO:0000256" key="2">
    <source>
        <dbReference type="ARBA" id="ARBA00004236"/>
    </source>
</evidence>
<feature type="compositionally biased region" description="Polar residues" evidence="13">
    <location>
        <begin position="1562"/>
        <end position="1571"/>
    </location>
</feature>
<evidence type="ECO:0000256" key="7">
    <source>
        <dbReference type="ARBA" id="ARBA00022737"/>
    </source>
</evidence>
<dbReference type="GO" id="GO:0003887">
    <property type="term" value="F:DNA-directed DNA polymerase activity"/>
    <property type="evidence" value="ECO:0007669"/>
    <property type="project" value="UniProtKB-EC"/>
</dbReference>
<keyword evidence="17" id="KW-0808">Transferase</keyword>
<dbReference type="PROSITE" id="PS50994">
    <property type="entry name" value="INTEGRASE"/>
    <property type="match status" value="1"/>
</dbReference>
<dbReference type="Gene3D" id="3.30.420.10">
    <property type="entry name" value="Ribonuclease H-like superfamily/Ribonuclease H"/>
    <property type="match status" value="1"/>
</dbReference>
<comment type="caution">
    <text evidence="17">The sequence shown here is derived from an EMBL/GenBank/DDBJ whole genome shotgun (WGS) entry which is preliminary data.</text>
</comment>
<dbReference type="InterPro" id="IPR051502">
    <property type="entry name" value="RLP_Defense_Trigger"/>
</dbReference>
<dbReference type="PANTHER" id="PTHR48062">
    <property type="entry name" value="RECEPTOR-LIKE PROTEIN 14"/>
    <property type="match status" value="1"/>
</dbReference>
<evidence type="ECO:0000256" key="8">
    <source>
        <dbReference type="ARBA" id="ARBA00022750"/>
    </source>
</evidence>
<evidence type="ECO:0000313" key="17">
    <source>
        <dbReference type="EMBL" id="RZC29599.1"/>
    </source>
</evidence>
<dbReference type="InterPro" id="IPR054722">
    <property type="entry name" value="PolX-like_BBD"/>
</dbReference>
<dbReference type="GO" id="GO:0015074">
    <property type="term" value="P:DNA integration"/>
    <property type="evidence" value="ECO:0007669"/>
    <property type="project" value="InterPro"/>
</dbReference>
<keyword evidence="6" id="KW-0812">Transmembrane</keyword>
<keyword evidence="11" id="KW-0325">Glycoprotein</keyword>
<comment type="similarity">
    <text evidence="3">Belongs to the RLP family.</text>
</comment>
<proteinExistence type="inferred from homology"/>
<dbReference type="GO" id="GO:0004190">
    <property type="term" value="F:aspartic-type endopeptidase activity"/>
    <property type="evidence" value="ECO:0007669"/>
    <property type="project" value="UniProtKB-KW"/>
</dbReference>
<evidence type="ECO:0000256" key="6">
    <source>
        <dbReference type="ARBA" id="ARBA00022692"/>
    </source>
</evidence>
<dbReference type="Pfam" id="PF13976">
    <property type="entry name" value="gag_pre-integrs"/>
    <property type="match status" value="1"/>
</dbReference>
<keyword evidence="14" id="KW-0732">Signal</keyword>
<dbReference type="PROSITE" id="PS51450">
    <property type="entry name" value="LRR"/>
    <property type="match status" value="1"/>
</dbReference>
<dbReference type="Pfam" id="PF22936">
    <property type="entry name" value="Pol_BBD"/>
    <property type="match status" value="1"/>
</dbReference>
<keyword evidence="8" id="KW-0064">Aspartyl protease</keyword>
<dbReference type="SUPFAM" id="SSF57756">
    <property type="entry name" value="Retrovirus zinc finger-like domains"/>
    <property type="match status" value="1"/>
</dbReference>
<evidence type="ECO:0000259" key="15">
    <source>
        <dbReference type="PROSITE" id="PS50158"/>
    </source>
</evidence>
<reference evidence="17 18" key="1">
    <citation type="submission" date="2018-09" db="EMBL/GenBank/DDBJ databases">
        <title>A high-quality reference genome of wild soybean provides a powerful tool to mine soybean genomes.</title>
        <authorList>
            <person name="Xie M."/>
            <person name="Chung C.Y.L."/>
            <person name="Li M.-W."/>
            <person name="Wong F.-L."/>
            <person name="Chan T.-F."/>
            <person name="Lam H.-M."/>
        </authorList>
    </citation>
    <scope>NUCLEOTIDE SEQUENCE [LARGE SCALE GENOMIC DNA]</scope>
    <source>
        <strain evidence="18">cv. W05</strain>
        <tissue evidence="17">Hypocotyl of etiolated seedlings</tissue>
    </source>
</reference>
<evidence type="ECO:0000256" key="13">
    <source>
        <dbReference type="SAM" id="MobiDB-lite"/>
    </source>
</evidence>
<keyword evidence="4" id="KW-1003">Cell membrane</keyword>
<dbReference type="InterPro" id="IPR012337">
    <property type="entry name" value="RNaseH-like_sf"/>
</dbReference>
<keyword evidence="18" id="KW-1185">Reference proteome</keyword>
<dbReference type="GO" id="GO:0005886">
    <property type="term" value="C:plasma membrane"/>
    <property type="evidence" value="ECO:0007669"/>
    <property type="project" value="UniProtKB-SubCell"/>
</dbReference>
<keyword evidence="17" id="KW-0548">Nucleotidyltransferase</keyword>
<dbReference type="PROSITE" id="PS50158">
    <property type="entry name" value="ZF_CCHC"/>
    <property type="match status" value="1"/>
</dbReference>
<evidence type="ECO:0000256" key="11">
    <source>
        <dbReference type="ARBA" id="ARBA00023180"/>
    </source>
</evidence>
<gene>
    <name evidence="17" type="ORF">D0Y65_001253</name>
</gene>
<dbReference type="Pfam" id="PF14223">
    <property type="entry name" value="Retrotran_gag_2"/>
    <property type="match status" value="1"/>
</dbReference>
<dbReference type="InterPro" id="IPR013103">
    <property type="entry name" value="RVT_2"/>
</dbReference>
<dbReference type="InterPro" id="IPR043502">
    <property type="entry name" value="DNA/RNA_pol_sf"/>
</dbReference>
<feature type="region of interest" description="Disordered" evidence="13">
    <location>
        <begin position="1119"/>
        <end position="1142"/>
    </location>
</feature>
<dbReference type="GO" id="GO:0003676">
    <property type="term" value="F:nucleic acid binding"/>
    <property type="evidence" value="ECO:0007669"/>
    <property type="project" value="InterPro"/>
</dbReference>
<feature type="compositionally biased region" description="Basic residues" evidence="13">
    <location>
        <begin position="1123"/>
        <end position="1133"/>
    </location>
</feature>
<evidence type="ECO:0000256" key="4">
    <source>
        <dbReference type="ARBA" id="ARBA00022475"/>
    </source>
</evidence>
<dbReference type="Pfam" id="PF25597">
    <property type="entry name" value="SH3_retrovirus"/>
    <property type="match status" value="1"/>
</dbReference>
<dbReference type="InterPro" id="IPR001611">
    <property type="entry name" value="Leu-rich_rpt"/>
</dbReference>
<dbReference type="FunFam" id="3.80.10.10:FF:000095">
    <property type="entry name" value="LRR receptor-like serine/threonine-protein kinase GSO1"/>
    <property type="match status" value="1"/>
</dbReference>
<dbReference type="EC" id="2.7.7.7" evidence="17"/>
<dbReference type="SUPFAM" id="SSF52058">
    <property type="entry name" value="L domain-like"/>
    <property type="match status" value="3"/>
</dbReference>
<dbReference type="Gene3D" id="3.80.10.10">
    <property type="entry name" value="Ribonuclease Inhibitor"/>
    <property type="match status" value="4"/>
</dbReference>
<evidence type="ECO:0000256" key="12">
    <source>
        <dbReference type="PROSITE-ProRule" id="PRU00047"/>
    </source>
</evidence>
<evidence type="ECO:0000256" key="3">
    <source>
        <dbReference type="ARBA" id="ARBA00009592"/>
    </source>
</evidence>
<keyword evidence="12" id="KW-0479">Metal-binding</keyword>
<dbReference type="InterPro" id="IPR036397">
    <property type="entry name" value="RNaseH_sf"/>
</dbReference>
<feature type="region of interest" description="Disordered" evidence="13">
    <location>
        <begin position="1058"/>
        <end position="1101"/>
    </location>
</feature>
<dbReference type="FunFam" id="3.80.10.10:FF:000383">
    <property type="entry name" value="Leucine-rich repeat receptor protein kinase EMS1"/>
    <property type="match status" value="1"/>
</dbReference>
<feature type="domain" description="Integrase catalytic" evidence="16">
    <location>
        <begin position="1279"/>
        <end position="1464"/>
    </location>
</feature>
<dbReference type="InterPro" id="IPR036875">
    <property type="entry name" value="Znf_CCHC_sf"/>
</dbReference>
<evidence type="ECO:0000256" key="9">
    <source>
        <dbReference type="ARBA" id="ARBA00022989"/>
    </source>
</evidence>
<dbReference type="EMBL" id="QZWG01000001">
    <property type="protein sequence ID" value="RZC29599.1"/>
    <property type="molecule type" value="Genomic_DNA"/>
</dbReference>
<feature type="region of interest" description="Disordered" evidence="13">
    <location>
        <begin position="1557"/>
        <end position="1592"/>
    </location>
</feature>
<feature type="compositionally biased region" description="Polar residues" evidence="13">
    <location>
        <begin position="1063"/>
        <end position="1074"/>
    </location>
</feature>
<comment type="subcellular location">
    <subcellularLocation>
        <location evidence="2">Cell membrane</location>
    </subcellularLocation>
    <subcellularLocation>
        <location evidence="1">Membrane</location>
        <topology evidence="1">Single-pass membrane protein</topology>
    </subcellularLocation>
</comment>
<dbReference type="Pfam" id="PF00560">
    <property type="entry name" value="LRR_1"/>
    <property type="match status" value="6"/>
</dbReference>
<dbReference type="GO" id="GO:0008270">
    <property type="term" value="F:zinc ion binding"/>
    <property type="evidence" value="ECO:0007669"/>
    <property type="project" value="UniProtKB-KW"/>
</dbReference>
<dbReference type="Pfam" id="PF13855">
    <property type="entry name" value="LRR_8"/>
    <property type="match status" value="2"/>
</dbReference>
<keyword evidence="12" id="KW-0863">Zinc-finger</keyword>
<keyword evidence="8" id="KW-0645">Protease</keyword>
<dbReference type="InterPro" id="IPR001584">
    <property type="entry name" value="Integrase_cat-core"/>
</dbReference>
<dbReference type="SMART" id="SM00369">
    <property type="entry name" value="LRR_TYP"/>
    <property type="match status" value="8"/>
</dbReference>
<accession>A0A445M280</accession>
<sequence>MKLGVAVVSYFFYFVAFLIQNQVSHGCLENERIGLLEIKDYILSLGRNEYNELELGSWVEDRISNCCAWNRIKCSNISSGHVTHLSLDNLNSRGEHLINGSLFSPFEELLNLNLSSNGYQGWISKGRLSRLMMLENLDLSHNSMNGFLSDLGLPRLMKLETLDLSHNAMNGFFSNIDIQKLRRLKVLDLSNNNLYGSIEGLCEMQDLTELGLSSNAFSDQIPECLSILRNLKVLDLSQNKFSGNFPSFVRNMTSLVYLSFIDNYLQGSFSLSTLANHSNLQVLYISSQNPRAQVETENSQWFPTFQLKSLILRSCNLNLDKGSTIPSFLQHQKELQFIDLSHNKLVGAFPSWLIQNNSRLEYFLVMNNLFVGNLQLSSIRQDIVRLDISNNNVSGSLPEDIGTFLPGIRILNLSMNHFEGIIPTSIGKMQALHSLDLSHNLFSGELPEQLATGCISLLKLRLSNNFFHGNIPKFSIFSSLTKLFVNNNNLNCTLKQVLENLNSRGLVIIDITNNSISGEIPSSIVKLSKAWILLMGNNHLEGEIPLELSNLTTLFMLDLSQNRLSGSISHVNPSILKFLYLQKNAFSGSIPLKFLEGSNLVTLDLRDNNFSGNIPNWIDNLSNLRVLSLGGNNFLGHIPIQLCQLQKITIMDLSHNKLKGSIPSCLNNLTFGIEEIDYSLPPTFQFSIMSNKSPIGSVVNASVSLFMPSIDVPEEDIKAIVEFRTKNNFYTFSSNILEKMTGMDLSSNMLTGSIPFQIGNLQQIRALNLSHNYFSGSIPNTFSNLAQIESLDLSYNNLSGEIPSQLTNLNYLGIFNVSYNNLSGIAPSAGQFGGFVEDNYRGNPYLCGALLKRKCEGSPSSPPSQFNDTEGKETIMDMFKGISGSLLSLEEAVGAMALEEGKKKLYQPLSGVKPEDMKQEEWNLLDRQALGVIRLTLAKNVAFNIVNEKTTAGLMKALSDMYEKPSAANKVYLMRRLFNLKMGEGISVTDHINEFNTILAQLESVQIKFEDEVKALILLSSLPDSWAATVTAVSSSTRENTLKLSDIRDLILSEDVRKRDSGESSSHVSNSALNTEGRGRTTQKGQNGRGRSKSRGKGQRKFQSDVTCWNCDKRGHFSNQCKAPKKNKSHKNKKRDDDESANVATDELDDALICSLDSPVDSWIMDSGASFHTTPSKDLLSNYVSGRFGKVYLADGKSLDIVGRGDINIKTSSGSLWTLHNVRHIPALKRNLISIGQLDDEGHHTTFGDGAWKVTKGNLIVARGKKRGSLYMIADEDMVAVTEAVNNSTMWHQRLGHMSEKGMKLMAAKGKLSSLKHVDVGACEHCILGKQKKVSFSRARKTLKAEKLELVHTDVWGPAPVKSVGNSRYYVTFIDDSTRKEFKDFCSEHGIRMIKTIPGTPEQNGVAERMNRTLNERARCMRIQSGLPKAFWAEAINTTSYLINRGPSVPLNYQLPEEVWSGKEVKLSNLRIFGCVSYILTDSNSRDKLDPKARKCYFIGYGSNMYGYRFWDDQTKKVIRSRNVNFNENLFYKDKFSAESTCAGKLSEISEKATLEEISESDVANRNQSTGVEVESEPEPSTPLRKSSRISVPPDRYSPSLHYLLLTDAGEPECFNEATQGNDTIEWELAMKDEMTSLQKNKTWSLTKLPEGKKALQNRWVYRLKEESDGRRRYKARLVVKGFQQKQGIDFTEIFSPVVKMTTIRVILSIVAAENLHLEQLDVKTAFLHGDLEEDIYMTQPKGFEVPGKENLVCKLHKSLYGLKQAPRQWYKKFNEFMSNSGFKRCDMDHCCYVKKYTNSYVILVVYVDDMLIAGSSMAEINRLKQQLAENFEMKDLGPAKQILGMRILRNRSEGILKLSQEKYIHKLLDRFYLGDSKTRNTPLGSHLKFSKKQSLQTDEEKCYMSRVPYASAVGSLMYAMVCTRPDIAHAVGVVSRFQSNPAKEHWEGVKWILRYLKGTSEMCLCFRKGNLTLQGFSDADLGGDFDTKKSTTGYIFTLGGTAVSWKSKLQDRVALSTTEAEYIAISEAAKEMIWLKNFLNELGKEQDDAPMFSDSQSAISLAKNPVFHSRCKHIQLRYHFIRELINDGDLSLLKILGSENPADMLTKAVTTGKLRLCIASVGLQG</sequence>
<keyword evidence="9" id="KW-1133">Transmembrane helix</keyword>
<keyword evidence="10" id="KW-0472">Membrane</keyword>
<feature type="compositionally biased region" description="Basic residues" evidence="13">
    <location>
        <begin position="1090"/>
        <end position="1100"/>
    </location>
</feature>